<comment type="caution">
    <text evidence="1">The sequence shown here is derived from an EMBL/GenBank/DDBJ whole genome shotgun (WGS) entry which is preliminary data.</text>
</comment>
<evidence type="ECO:0000313" key="1">
    <source>
        <dbReference type="EMBL" id="KAJ1218947.1"/>
    </source>
</evidence>
<protein>
    <submittedName>
        <fullName evidence="1">Uncharacterized protein</fullName>
    </submittedName>
</protein>
<evidence type="ECO:0000313" key="2">
    <source>
        <dbReference type="Proteomes" id="UP001066276"/>
    </source>
</evidence>
<reference evidence="1" key="1">
    <citation type="journal article" date="2022" name="bioRxiv">
        <title>Sequencing and chromosome-scale assembly of the giantPleurodeles waltlgenome.</title>
        <authorList>
            <person name="Brown T."/>
            <person name="Elewa A."/>
            <person name="Iarovenko S."/>
            <person name="Subramanian E."/>
            <person name="Araus A.J."/>
            <person name="Petzold A."/>
            <person name="Susuki M."/>
            <person name="Suzuki K.-i.T."/>
            <person name="Hayashi T."/>
            <person name="Toyoda A."/>
            <person name="Oliveira C."/>
            <person name="Osipova E."/>
            <person name="Leigh N.D."/>
            <person name="Simon A."/>
            <person name="Yun M.H."/>
        </authorList>
    </citation>
    <scope>NUCLEOTIDE SEQUENCE</scope>
    <source>
        <strain evidence="1">20211129_DDA</strain>
        <tissue evidence="1">Liver</tissue>
    </source>
</reference>
<sequence length="128" mass="14391">MVAQIQQERSCVLMHTAQVLQFLSTHPRFSLCSIQVLLLNLVRFPRPSRRYLASSIKRIVDKHVDDGVNDVVDRVAGALFIGGVAVVDELEDTFIVDGFRNEATVHEVVIGKMQMKKRWLPSALTTMA</sequence>
<proteinExistence type="predicted"/>
<dbReference type="EMBL" id="JANPWB010000001">
    <property type="protein sequence ID" value="KAJ1218947.1"/>
    <property type="molecule type" value="Genomic_DNA"/>
</dbReference>
<accession>A0AAV7WXT4</accession>
<name>A0AAV7WXT4_PLEWA</name>
<dbReference type="AlphaFoldDB" id="A0AAV7WXT4"/>
<organism evidence="1 2">
    <name type="scientific">Pleurodeles waltl</name>
    <name type="common">Iberian ribbed newt</name>
    <dbReference type="NCBI Taxonomy" id="8319"/>
    <lineage>
        <taxon>Eukaryota</taxon>
        <taxon>Metazoa</taxon>
        <taxon>Chordata</taxon>
        <taxon>Craniata</taxon>
        <taxon>Vertebrata</taxon>
        <taxon>Euteleostomi</taxon>
        <taxon>Amphibia</taxon>
        <taxon>Batrachia</taxon>
        <taxon>Caudata</taxon>
        <taxon>Salamandroidea</taxon>
        <taxon>Salamandridae</taxon>
        <taxon>Pleurodelinae</taxon>
        <taxon>Pleurodeles</taxon>
    </lineage>
</organism>
<keyword evidence="2" id="KW-1185">Reference proteome</keyword>
<gene>
    <name evidence="1" type="ORF">NDU88_006518</name>
</gene>
<dbReference type="Proteomes" id="UP001066276">
    <property type="component" value="Chromosome 1_1"/>
</dbReference>